<organism evidence="2 3">
    <name type="scientific">Paenibacillus barcinonensis</name>
    <dbReference type="NCBI Taxonomy" id="198119"/>
    <lineage>
        <taxon>Bacteria</taxon>
        <taxon>Bacillati</taxon>
        <taxon>Bacillota</taxon>
        <taxon>Bacilli</taxon>
        <taxon>Bacillales</taxon>
        <taxon>Paenibacillaceae</taxon>
        <taxon>Paenibacillus</taxon>
    </lineage>
</organism>
<keyword evidence="1" id="KW-0812">Transmembrane</keyword>
<gene>
    <name evidence="2" type="ORF">DFQ00_104137</name>
</gene>
<dbReference type="AlphaFoldDB" id="A0A2V4VXS7"/>
<evidence type="ECO:0000313" key="3">
    <source>
        <dbReference type="Proteomes" id="UP000247790"/>
    </source>
</evidence>
<protein>
    <submittedName>
        <fullName evidence="2">Uncharacterized protein</fullName>
    </submittedName>
</protein>
<dbReference type="EMBL" id="QJSW01000004">
    <property type="protein sequence ID" value="PYE50179.1"/>
    <property type="molecule type" value="Genomic_DNA"/>
</dbReference>
<name>A0A2V4VXS7_PAEBA</name>
<dbReference type="Proteomes" id="UP000247790">
    <property type="component" value="Unassembled WGS sequence"/>
</dbReference>
<proteinExistence type="predicted"/>
<reference evidence="2 3" key="1">
    <citation type="submission" date="2018-06" db="EMBL/GenBank/DDBJ databases">
        <title>Genomic Encyclopedia of Type Strains, Phase III (KMG-III): the genomes of soil and plant-associated and newly described type strains.</title>
        <authorList>
            <person name="Whitman W."/>
        </authorList>
    </citation>
    <scope>NUCLEOTIDE SEQUENCE [LARGE SCALE GENOMIC DNA]</scope>
    <source>
        <strain evidence="2 3">CECT 7022</strain>
    </source>
</reference>
<keyword evidence="1" id="KW-0472">Membrane</keyword>
<accession>A0A2V4VXS7</accession>
<evidence type="ECO:0000256" key="1">
    <source>
        <dbReference type="SAM" id="Phobius"/>
    </source>
</evidence>
<comment type="caution">
    <text evidence="2">The sequence shown here is derived from an EMBL/GenBank/DDBJ whole genome shotgun (WGS) entry which is preliminary data.</text>
</comment>
<feature type="transmembrane region" description="Helical" evidence="1">
    <location>
        <begin position="45"/>
        <end position="64"/>
    </location>
</feature>
<evidence type="ECO:0000313" key="2">
    <source>
        <dbReference type="EMBL" id="PYE50179.1"/>
    </source>
</evidence>
<sequence>MHVEWLKRLIKVVGSMLSDLWMGSYRRHSDNYDEQAPDAEHKSKYYTFVVLAAVVTLSIVVIIYNPEYW</sequence>
<keyword evidence="1" id="KW-1133">Transmembrane helix</keyword>